<dbReference type="EMBL" id="HBEZ01050034">
    <property type="protein sequence ID" value="CAD8652145.1"/>
    <property type="molecule type" value="Transcribed_RNA"/>
</dbReference>
<accession>A0A7S0MYU6</accession>
<proteinExistence type="predicted"/>
<dbReference type="AlphaFoldDB" id="A0A7S0MYU6"/>
<evidence type="ECO:0000313" key="1">
    <source>
        <dbReference type="EMBL" id="CAD8652145.1"/>
    </source>
</evidence>
<gene>
    <name evidence="1" type="ORF">CCUR1050_LOCUS27507</name>
</gene>
<sequence>MDSKSPNHEKYWKEGEHEAARAVVARTTSLISKKILGNRQSKFVVKPWYKIVRGHGVSLKNDHFLTLQSKADYSSALIGFENKRNILPRHVFQAICELLLCGEQACRPFIQVLSNLETVAIVFYYVHSSRSVEYRVFYSMPEYWNFIKVLIQSLPEDLDNESLLQITAGGLLYDRCPALRQPARSTDSDIANLSDLDAFFEE</sequence>
<protein>
    <submittedName>
        <fullName evidence="1">Uncharacterized protein</fullName>
    </submittedName>
</protein>
<name>A0A7S0MYU6_9CRYP</name>
<reference evidence="1" key="1">
    <citation type="submission" date="2021-01" db="EMBL/GenBank/DDBJ databases">
        <authorList>
            <person name="Corre E."/>
            <person name="Pelletier E."/>
            <person name="Niang G."/>
            <person name="Scheremetjew M."/>
            <person name="Finn R."/>
            <person name="Kale V."/>
            <person name="Holt S."/>
            <person name="Cochrane G."/>
            <person name="Meng A."/>
            <person name="Brown T."/>
            <person name="Cohen L."/>
        </authorList>
    </citation>
    <scope>NUCLEOTIDE SEQUENCE</scope>
    <source>
        <strain evidence="1">CCAP979/52</strain>
    </source>
</reference>
<organism evidence="1">
    <name type="scientific">Cryptomonas curvata</name>
    <dbReference type="NCBI Taxonomy" id="233186"/>
    <lineage>
        <taxon>Eukaryota</taxon>
        <taxon>Cryptophyceae</taxon>
        <taxon>Cryptomonadales</taxon>
        <taxon>Cryptomonadaceae</taxon>
        <taxon>Cryptomonas</taxon>
    </lineage>
</organism>